<gene>
    <name evidence="2" type="ORF">GCK32_011407</name>
</gene>
<evidence type="ECO:0000313" key="2">
    <source>
        <dbReference type="EMBL" id="KAK5980278.1"/>
    </source>
</evidence>
<accession>A0AAN8G3Y9</accession>
<dbReference type="EMBL" id="WIXE01007614">
    <property type="protein sequence ID" value="KAK5980278.1"/>
    <property type="molecule type" value="Genomic_DNA"/>
</dbReference>
<sequence>MSSSTSYAFPAHYVIKCKDLRANVRNCSMPSYMPSSKNNSMVNVKQSKSDCGDSEAPMPTNRT</sequence>
<comment type="caution">
    <text evidence="2">The sequence shown here is derived from an EMBL/GenBank/DDBJ whole genome shotgun (WGS) entry which is preliminary data.</text>
</comment>
<reference evidence="2 3" key="1">
    <citation type="submission" date="2019-10" db="EMBL/GenBank/DDBJ databases">
        <title>Assembly and Annotation for the nematode Trichostrongylus colubriformis.</title>
        <authorList>
            <person name="Martin J."/>
        </authorList>
    </citation>
    <scope>NUCLEOTIDE SEQUENCE [LARGE SCALE GENOMIC DNA]</scope>
    <source>
        <strain evidence="2">G859</strain>
        <tissue evidence="2">Whole worm</tissue>
    </source>
</reference>
<proteinExistence type="predicted"/>
<feature type="compositionally biased region" description="Polar residues" evidence="1">
    <location>
        <begin position="31"/>
        <end position="46"/>
    </location>
</feature>
<evidence type="ECO:0000256" key="1">
    <source>
        <dbReference type="SAM" id="MobiDB-lite"/>
    </source>
</evidence>
<dbReference type="AlphaFoldDB" id="A0AAN8G3Y9"/>
<keyword evidence="3" id="KW-1185">Reference proteome</keyword>
<organism evidence="2 3">
    <name type="scientific">Trichostrongylus colubriformis</name>
    <name type="common">Black scour worm</name>
    <dbReference type="NCBI Taxonomy" id="6319"/>
    <lineage>
        <taxon>Eukaryota</taxon>
        <taxon>Metazoa</taxon>
        <taxon>Ecdysozoa</taxon>
        <taxon>Nematoda</taxon>
        <taxon>Chromadorea</taxon>
        <taxon>Rhabditida</taxon>
        <taxon>Rhabditina</taxon>
        <taxon>Rhabditomorpha</taxon>
        <taxon>Strongyloidea</taxon>
        <taxon>Trichostrongylidae</taxon>
        <taxon>Trichostrongylus</taxon>
    </lineage>
</organism>
<evidence type="ECO:0000313" key="3">
    <source>
        <dbReference type="Proteomes" id="UP001331761"/>
    </source>
</evidence>
<dbReference type="Proteomes" id="UP001331761">
    <property type="component" value="Unassembled WGS sequence"/>
</dbReference>
<name>A0AAN8G3Y9_TRICO</name>
<feature type="region of interest" description="Disordered" evidence="1">
    <location>
        <begin position="31"/>
        <end position="63"/>
    </location>
</feature>
<protein>
    <submittedName>
        <fullName evidence="2">Uncharacterized protein</fullName>
    </submittedName>
</protein>